<name>A0A067S323_GALM3</name>
<organism evidence="2 3">
    <name type="scientific">Galerina marginata (strain CBS 339.88)</name>
    <dbReference type="NCBI Taxonomy" id="685588"/>
    <lineage>
        <taxon>Eukaryota</taxon>
        <taxon>Fungi</taxon>
        <taxon>Dikarya</taxon>
        <taxon>Basidiomycota</taxon>
        <taxon>Agaricomycotina</taxon>
        <taxon>Agaricomycetes</taxon>
        <taxon>Agaricomycetidae</taxon>
        <taxon>Agaricales</taxon>
        <taxon>Agaricineae</taxon>
        <taxon>Strophariaceae</taxon>
        <taxon>Galerina</taxon>
    </lineage>
</organism>
<reference evidence="3" key="1">
    <citation type="journal article" date="2014" name="Proc. Natl. Acad. Sci. U.S.A.">
        <title>Extensive sampling of basidiomycete genomes demonstrates inadequacy of the white-rot/brown-rot paradigm for wood decay fungi.</title>
        <authorList>
            <person name="Riley R."/>
            <person name="Salamov A.A."/>
            <person name="Brown D.W."/>
            <person name="Nagy L.G."/>
            <person name="Floudas D."/>
            <person name="Held B.W."/>
            <person name="Levasseur A."/>
            <person name="Lombard V."/>
            <person name="Morin E."/>
            <person name="Otillar R."/>
            <person name="Lindquist E.A."/>
            <person name="Sun H."/>
            <person name="LaButti K.M."/>
            <person name="Schmutz J."/>
            <person name="Jabbour D."/>
            <person name="Luo H."/>
            <person name="Baker S.E."/>
            <person name="Pisabarro A.G."/>
            <person name="Walton J.D."/>
            <person name="Blanchette R.A."/>
            <person name="Henrissat B."/>
            <person name="Martin F."/>
            <person name="Cullen D."/>
            <person name="Hibbett D.S."/>
            <person name="Grigoriev I.V."/>
        </authorList>
    </citation>
    <scope>NUCLEOTIDE SEQUENCE [LARGE SCALE GENOMIC DNA]</scope>
    <source>
        <strain evidence="3">CBS 339.88</strain>
    </source>
</reference>
<dbReference type="Proteomes" id="UP000027222">
    <property type="component" value="Unassembled WGS sequence"/>
</dbReference>
<gene>
    <name evidence="2" type="ORF">GALMADRAFT_148867</name>
</gene>
<feature type="region of interest" description="Disordered" evidence="1">
    <location>
        <begin position="314"/>
        <end position="345"/>
    </location>
</feature>
<evidence type="ECO:0000256" key="1">
    <source>
        <dbReference type="SAM" id="MobiDB-lite"/>
    </source>
</evidence>
<evidence type="ECO:0000313" key="3">
    <source>
        <dbReference type="Proteomes" id="UP000027222"/>
    </source>
</evidence>
<dbReference type="HOGENOM" id="CLU_674458_0_0_1"/>
<proteinExistence type="predicted"/>
<evidence type="ECO:0000313" key="2">
    <source>
        <dbReference type="EMBL" id="KDR65225.1"/>
    </source>
</evidence>
<accession>A0A067S323</accession>
<feature type="region of interest" description="Disordered" evidence="1">
    <location>
        <begin position="33"/>
        <end position="53"/>
    </location>
</feature>
<dbReference type="EMBL" id="KL142472">
    <property type="protein sequence ID" value="KDR65225.1"/>
    <property type="molecule type" value="Genomic_DNA"/>
</dbReference>
<sequence>MSPLSVFTGSRVLCAMVSWILEIPGVDTHTRTRSPVLLAPSPTPQRASRRRLPPTRLALASAPRAPPTRLPRRQRPIRQVAVERLPAVRITHLRKDDPSARVMFAGRVPGSRAEVIPSTMTVIPTRSDIHHHSALCTKHPNDSPPRGAIVVPNGFASVSSRHGSALPVYDSLADDNPEAVRCFSTLPLNSNLDIDFHSPTTYMSVLNIQGLDDVLRMPNFEPLSRLPGCHSPSRSMRFAPHQGHHPFRVCRRDTAARHAKCSSTVPGGLKEAEEPLPRSRLARLCGAESIKHLKQNSAGGSLLANPMVSSHWLPSTVRTPTSPPGVASSPPSVPTSKTAGHRATSRGGTNCAYICTSSLASRGGCGENSTGHAQAEAAVGSSRGGTNRTCHPIHETLCSSASRFAAYW</sequence>
<feature type="compositionally biased region" description="Low complexity" evidence="1">
    <location>
        <begin position="324"/>
        <end position="338"/>
    </location>
</feature>
<protein>
    <submittedName>
        <fullName evidence="2">Uncharacterized protein</fullName>
    </submittedName>
</protein>
<keyword evidence="3" id="KW-1185">Reference proteome</keyword>
<dbReference type="AlphaFoldDB" id="A0A067S323"/>